<name>A0ABP4R7B5_9ACTN</name>
<dbReference type="Gene3D" id="3.40.1080.10">
    <property type="entry name" value="Glutaconate Coenzyme A-transferase"/>
    <property type="match status" value="1"/>
</dbReference>
<organism evidence="1 2">
    <name type="scientific">Nonomuraea maheshkhaliensis</name>
    <dbReference type="NCBI Taxonomy" id="419590"/>
    <lineage>
        <taxon>Bacteria</taxon>
        <taxon>Bacillati</taxon>
        <taxon>Actinomycetota</taxon>
        <taxon>Actinomycetes</taxon>
        <taxon>Streptosporangiales</taxon>
        <taxon>Streptosporangiaceae</taxon>
        <taxon>Nonomuraea</taxon>
    </lineage>
</organism>
<keyword evidence="2" id="KW-1185">Reference proteome</keyword>
<sequence>MHHICVNAGWGLVMARTKVAARDWTRRRTAKRDRLERVRPFVSGRVLDAARMGAALEALLRPGDRVALEGDNQKQADFLAEALAGCDPQAVHDLHLLISSISLKEHLDVFERGVARRLDFAYAGPQSVRMAQLLADGKVEVGAIHTYVELYARMFVDLVPNVALLCAEQADRDGNLFTGPSTEDTPTIAEAVAFSDGVTVVQVNEIVDRVPRVDIPGDWVDLIVRSPRPFALEPLFTRDPRHIGQVEILMAMMTLRGIYERHGVTTLNHGIGYDTAAIELLLPTYGEELGLRGKICRHWALNPHPTLIPAIESGWVESVHCFGGEPGTERYVAARPDVFFTGRDGSLRSNRVLCQLAGQYAVDLFIGSSLQIDGSANSSTVTEGRLSGFGGAPNMGHDPHGRRHPSAAWLSLLTGQAPALRGRKLVAQITQTFRSGGDPAFVETLDAVPVGKDASMPVPPIMIYGDDVSHVVTEEGVAYLYKASSLAERREAVAAVAGATAIGREIDERRVERLRRDGLVALPGDLKVDVRKAKRSLLAARSVEDLVAWSGGLYDPPARFRTW</sequence>
<comment type="caution">
    <text evidence="1">The sequence shown here is derived from an EMBL/GenBank/DDBJ whole genome shotgun (WGS) entry which is preliminary data.</text>
</comment>
<protein>
    <submittedName>
        <fullName evidence="1">Malonate decarboxylase subunit alpha</fullName>
    </submittedName>
</protein>
<dbReference type="PANTHER" id="PTHR43293:SF2">
    <property type="entry name" value="MALONATE DECARBOXYLASE ALPHA SUBUNIT"/>
    <property type="match status" value="1"/>
</dbReference>
<gene>
    <name evidence="1" type="primary">mdcA</name>
    <name evidence="1" type="ORF">GCM10009733_040300</name>
</gene>
<evidence type="ECO:0000313" key="2">
    <source>
        <dbReference type="Proteomes" id="UP001500064"/>
    </source>
</evidence>
<dbReference type="PANTHER" id="PTHR43293">
    <property type="entry name" value="ACETATE COA-TRANSFERASE YDIF"/>
    <property type="match status" value="1"/>
</dbReference>
<dbReference type="SUPFAM" id="SSF100950">
    <property type="entry name" value="NagB/RpiA/CoA transferase-like"/>
    <property type="match status" value="2"/>
</dbReference>
<dbReference type="EMBL" id="BAAAMU010000026">
    <property type="protein sequence ID" value="GAA1639053.1"/>
    <property type="molecule type" value="Genomic_DNA"/>
</dbReference>
<proteinExistence type="predicted"/>
<dbReference type="InterPro" id="IPR005777">
    <property type="entry name" value="MadA"/>
</dbReference>
<accession>A0ABP4R7B5</accession>
<dbReference type="NCBIfam" id="TIGR01110">
    <property type="entry name" value="mdcA"/>
    <property type="match status" value="1"/>
</dbReference>
<dbReference type="InterPro" id="IPR037171">
    <property type="entry name" value="NagB/RpiA_transferase-like"/>
</dbReference>
<dbReference type="Pfam" id="PF16957">
    <property type="entry name" value="Mal_decarbox_Al"/>
    <property type="match status" value="1"/>
</dbReference>
<reference evidence="2" key="1">
    <citation type="journal article" date="2019" name="Int. J. Syst. Evol. Microbiol.">
        <title>The Global Catalogue of Microorganisms (GCM) 10K type strain sequencing project: providing services to taxonomists for standard genome sequencing and annotation.</title>
        <authorList>
            <consortium name="The Broad Institute Genomics Platform"/>
            <consortium name="The Broad Institute Genome Sequencing Center for Infectious Disease"/>
            <person name="Wu L."/>
            <person name="Ma J."/>
        </authorList>
    </citation>
    <scope>NUCLEOTIDE SEQUENCE [LARGE SCALE GENOMIC DNA]</scope>
    <source>
        <strain evidence="2">JCM 13929</strain>
    </source>
</reference>
<evidence type="ECO:0000313" key="1">
    <source>
        <dbReference type="EMBL" id="GAA1639053.1"/>
    </source>
</evidence>
<dbReference type="Proteomes" id="UP001500064">
    <property type="component" value="Unassembled WGS sequence"/>
</dbReference>